<name>A0A6I6IP24_9RHOB</name>
<dbReference type="InterPro" id="IPR000073">
    <property type="entry name" value="AB_hydrolase_1"/>
</dbReference>
<organism evidence="2 3">
    <name type="scientific">Roseovarius faecimaris</name>
    <dbReference type="NCBI Taxonomy" id="2494550"/>
    <lineage>
        <taxon>Bacteria</taxon>
        <taxon>Pseudomonadati</taxon>
        <taxon>Pseudomonadota</taxon>
        <taxon>Alphaproteobacteria</taxon>
        <taxon>Rhodobacterales</taxon>
        <taxon>Roseobacteraceae</taxon>
        <taxon>Roseovarius</taxon>
    </lineage>
</organism>
<dbReference type="PANTHER" id="PTHR43433">
    <property type="entry name" value="HYDROLASE, ALPHA/BETA FOLD FAMILY PROTEIN"/>
    <property type="match status" value="1"/>
</dbReference>
<dbReference type="SUPFAM" id="SSF53474">
    <property type="entry name" value="alpha/beta-Hydrolases"/>
    <property type="match status" value="1"/>
</dbReference>
<reference evidence="3" key="1">
    <citation type="submission" date="2018-12" db="EMBL/GenBank/DDBJ databases">
        <title>Complete genome sequence of Roseovarius sp. MME-070.</title>
        <authorList>
            <person name="Nam Y.-D."/>
            <person name="Kang J."/>
            <person name="Chung W.-H."/>
            <person name="Park Y.S."/>
        </authorList>
    </citation>
    <scope>NUCLEOTIDE SEQUENCE [LARGE SCALE GENOMIC DNA]</scope>
    <source>
        <strain evidence="3">MME-070</strain>
    </source>
</reference>
<dbReference type="OrthoDB" id="9791366at2"/>
<dbReference type="Gene3D" id="3.40.50.1820">
    <property type="entry name" value="alpha/beta hydrolase"/>
    <property type="match status" value="1"/>
</dbReference>
<evidence type="ECO:0000313" key="3">
    <source>
        <dbReference type="Proteomes" id="UP000428330"/>
    </source>
</evidence>
<protein>
    <submittedName>
        <fullName evidence="2">Alpha/beta hydrolase</fullName>
    </submittedName>
</protein>
<dbReference type="EMBL" id="CP034348">
    <property type="protein sequence ID" value="QGX98890.1"/>
    <property type="molecule type" value="Genomic_DNA"/>
</dbReference>
<sequence length="277" mass="30490">MARFTTSDGLSLHYEDEGDGPAVLCLAGLTRNVTDFTYLVPHLPDHRVIRMDYRGRGQSEYAEDFMSYNILREGQDAVELMDHLGLERVTLMGTSRGGLIAMALSVTHPGRMNGVILNDIGPEVTDLGIARIMAYVGLEPPYETLDQAAEALKAGFAESFPDVPLSRWREQAEFMWYDKPGGGVGIRYDTKLRDALIGQAGVGEAPDLWQLFDGLKDLPLACIRGQNSDLFAQETFEAMAARHPGMIGAVVPDRGHVPFLDEPEALAAIRQLLEQVQ</sequence>
<dbReference type="InterPro" id="IPR050471">
    <property type="entry name" value="AB_hydrolase"/>
</dbReference>
<dbReference type="Proteomes" id="UP000428330">
    <property type="component" value="Chromosome"/>
</dbReference>
<keyword evidence="2" id="KW-0378">Hydrolase</keyword>
<dbReference type="PANTHER" id="PTHR43433:SF5">
    <property type="entry name" value="AB HYDROLASE-1 DOMAIN-CONTAINING PROTEIN"/>
    <property type="match status" value="1"/>
</dbReference>
<evidence type="ECO:0000313" key="2">
    <source>
        <dbReference type="EMBL" id="QGX98890.1"/>
    </source>
</evidence>
<dbReference type="GO" id="GO:0016787">
    <property type="term" value="F:hydrolase activity"/>
    <property type="evidence" value="ECO:0007669"/>
    <property type="project" value="UniProtKB-KW"/>
</dbReference>
<dbReference type="PRINTS" id="PR00111">
    <property type="entry name" value="ABHYDROLASE"/>
</dbReference>
<dbReference type="RefSeq" id="WP_157707572.1">
    <property type="nucleotide sequence ID" value="NZ_CP034348.1"/>
</dbReference>
<dbReference type="KEGG" id="rom:EI983_11645"/>
<dbReference type="AlphaFoldDB" id="A0A6I6IP24"/>
<dbReference type="InterPro" id="IPR029058">
    <property type="entry name" value="AB_hydrolase_fold"/>
</dbReference>
<gene>
    <name evidence="2" type="ORF">EI983_11645</name>
</gene>
<dbReference type="Pfam" id="PF12697">
    <property type="entry name" value="Abhydrolase_6"/>
    <property type="match status" value="1"/>
</dbReference>
<feature type="domain" description="AB hydrolase-1" evidence="1">
    <location>
        <begin position="23"/>
        <end position="268"/>
    </location>
</feature>
<keyword evidence="3" id="KW-1185">Reference proteome</keyword>
<proteinExistence type="predicted"/>
<accession>A0A6I6IP24</accession>
<evidence type="ECO:0000259" key="1">
    <source>
        <dbReference type="Pfam" id="PF12697"/>
    </source>
</evidence>